<feature type="domain" description="ABC transmembrane type-1" evidence="8">
    <location>
        <begin position="83"/>
        <end position="300"/>
    </location>
</feature>
<dbReference type="Proteomes" id="UP000004756">
    <property type="component" value="Unassembled WGS sequence"/>
</dbReference>
<evidence type="ECO:0000256" key="6">
    <source>
        <dbReference type="ARBA" id="ARBA00023136"/>
    </source>
</evidence>
<dbReference type="EMBL" id="ACCJ01000005">
    <property type="protein sequence ID" value="EEG57829.1"/>
    <property type="molecule type" value="Genomic_DNA"/>
</dbReference>
<accession>C0CSV3</accession>
<dbReference type="AlphaFoldDB" id="C0CSV3"/>
<dbReference type="GO" id="GO:0005886">
    <property type="term" value="C:plasma membrane"/>
    <property type="evidence" value="ECO:0007669"/>
    <property type="project" value="UniProtKB-SubCell"/>
</dbReference>
<dbReference type="PANTHER" id="PTHR43227:SF11">
    <property type="entry name" value="BLL4140 PROTEIN"/>
    <property type="match status" value="1"/>
</dbReference>
<name>C0CSV3_9FIRM</name>
<evidence type="ECO:0000256" key="3">
    <source>
        <dbReference type="ARBA" id="ARBA00022475"/>
    </source>
</evidence>
<organism evidence="9 10">
    <name type="scientific">[Clostridium] asparagiforme DSM 15981</name>
    <dbReference type="NCBI Taxonomy" id="518636"/>
    <lineage>
        <taxon>Bacteria</taxon>
        <taxon>Bacillati</taxon>
        <taxon>Bacillota</taxon>
        <taxon>Clostridia</taxon>
        <taxon>Lachnospirales</taxon>
        <taxon>Lachnospiraceae</taxon>
        <taxon>Enterocloster</taxon>
    </lineage>
</organism>
<keyword evidence="4 7" id="KW-0812">Transmembrane</keyword>
<feature type="transmembrane region" description="Helical" evidence="7">
    <location>
        <begin position="224"/>
        <end position="248"/>
    </location>
</feature>
<dbReference type="HOGENOM" id="CLU_016047_0_1_9"/>
<dbReference type="PROSITE" id="PS50928">
    <property type="entry name" value="ABC_TM1"/>
    <property type="match status" value="1"/>
</dbReference>
<dbReference type="InterPro" id="IPR000515">
    <property type="entry name" value="MetI-like"/>
</dbReference>
<keyword evidence="6 7" id="KW-0472">Membrane</keyword>
<dbReference type="PANTHER" id="PTHR43227">
    <property type="entry name" value="BLL4140 PROTEIN"/>
    <property type="match status" value="1"/>
</dbReference>
<evidence type="ECO:0000259" key="8">
    <source>
        <dbReference type="PROSITE" id="PS50928"/>
    </source>
</evidence>
<feature type="transmembrane region" description="Helical" evidence="7">
    <location>
        <begin position="184"/>
        <end position="203"/>
    </location>
</feature>
<evidence type="ECO:0000313" key="9">
    <source>
        <dbReference type="EMBL" id="EEG57829.1"/>
    </source>
</evidence>
<dbReference type="InterPro" id="IPR035906">
    <property type="entry name" value="MetI-like_sf"/>
</dbReference>
<evidence type="ECO:0000313" key="10">
    <source>
        <dbReference type="Proteomes" id="UP000004756"/>
    </source>
</evidence>
<keyword evidence="10" id="KW-1185">Reference proteome</keyword>
<dbReference type="CDD" id="cd06261">
    <property type="entry name" value="TM_PBP2"/>
    <property type="match status" value="1"/>
</dbReference>
<protein>
    <submittedName>
        <fullName evidence="9">ABC transporter, permease protein</fullName>
    </submittedName>
</protein>
<dbReference type="InterPro" id="IPR050809">
    <property type="entry name" value="UgpAE/MalFG_permease"/>
</dbReference>
<comment type="similarity">
    <text evidence="7">Belongs to the binding-protein-dependent transport system permease family.</text>
</comment>
<dbReference type="GO" id="GO:0055085">
    <property type="term" value="P:transmembrane transport"/>
    <property type="evidence" value="ECO:0007669"/>
    <property type="project" value="InterPro"/>
</dbReference>
<dbReference type="Gene3D" id="1.10.3720.10">
    <property type="entry name" value="MetI-like"/>
    <property type="match status" value="1"/>
</dbReference>
<keyword evidence="5 7" id="KW-1133">Transmembrane helix</keyword>
<feature type="transmembrane region" description="Helical" evidence="7">
    <location>
        <begin position="21"/>
        <end position="45"/>
    </location>
</feature>
<evidence type="ECO:0000256" key="7">
    <source>
        <dbReference type="RuleBase" id="RU363032"/>
    </source>
</evidence>
<reference evidence="9 10" key="1">
    <citation type="submission" date="2009-02" db="EMBL/GenBank/DDBJ databases">
        <title>Draft genome sequence of Clostridium asparagiforme (DSM 15981).</title>
        <authorList>
            <person name="Sudarsanam P."/>
            <person name="Ley R."/>
            <person name="Guruge J."/>
            <person name="Turnbaugh P.J."/>
            <person name="Mahowald M."/>
            <person name="Liep D."/>
            <person name="Gordon J."/>
        </authorList>
    </citation>
    <scope>NUCLEOTIDE SEQUENCE [LARGE SCALE GENOMIC DNA]</scope>
    <source>
        <strain evidence="9 10">DSM 15981</strain>
    </source>
</reference>
<comment type="subcellular location">
    <subcellularLocation>
        <location evidence="1 7">Cell membrane</location>
        <topology evidence="1 7">Multi-pass membrane protein</topology>
    </subcellularLocation>
</comment>
<keyword evidence="3" id="KW-1003">Cell membrane</keyword>
<gene>
    <name evidence="9" type="ORF">CLOSTASPAR_00047</name>
</gene>
<evidence type="ECO:0000256" key="5">
    <source>
        <dbReference type="ARBA" id="ARBA00022989"/>
    </source>
</evidence>
<proteinExistence type="inferred from homology"/>
<comment type="caution">
    <text evidence="9">The sequence shown here is derived from an EMBL/GenBank/DDBJ whole genome shotgun (WGS) entry which is preliminary data.</text>
</comment>
<evidence type="ECO:0000256" key="1">
    <source>
        <dbReference type="ARBA" id="ARBA00004651"/>
    </source>
</evidence>
<feature type="transmembrane region" description="Helical" evidence="7">
    <location>
        <begin position="87"/>
        <end position="108"/>
    </location>
</feature>
<sequence>MGGSQVKKKKRLTRDDLELMIMATPTLVWFLLFSFLPMLGVLIAFKNFHISGGGFINSFLNSPWVGFKNFEFLFSTNEAFTITRNTLLYNLCFIVLDVAVPVTFALMLHEIRNRRAAKAYQTILFLPYFLSWVVVGSFLYAFLSPDKGIINHMITQSGGTPVSWYTNTKPWPFLLIFIRTWKEMGYGTVIYLASLAGIDTTFYEAAVIDGATKWQQIKFITLPLLRSIVVIMMIMATGKIFNASFGLFYQIPRDSGALYSVTNVIDTYVYHAMMGMGEIGMSAAAALFQSVMGMIMLLGSNWLVSKVDNENALF</sequence>
<keyword evidence="2 7" id="KW-0813">Transport</keyword>
<evidence type="ECO:0000256" key="2">
    <source>
        <dbReference type="ARBA" id="ARBA00022448"/>
    </source>
</evidence>
<evidence type="ECO:0000256" key="4">
    <source>
        <dbReference type="ARBA" id="ARBA00022692"/>
    </source>
</evidence>
<dbReference type="Pfam" id="PF00528">
    <property type="entry name" value="BPD_transp_1"/>
    <property type="match status" value="1"/>
</dbReference>
<dbReference type="SUPFAM" id="SSF161098">
    <property type="entry name" value="MetI-like"/>
    <property type="match status" value="1"/>
</dbReference>
<feature type="transmembrane region" description="Helical" evidence="7">
    <location>
        <begin position="120"/>
        <end position="143"/>
    </location>
</feature>